<dbReference type="Proteomes" id="UP000796761">
    <property type="component" value="Unassembled WGS sequence"/>
</dbReference>
<proteinExistence type="predicted"/>
<feature type="non-terminal residue" evidence="2">
    <location>
        <position position="1"/>
    </location>
</feature>
<reference evidence="2" key="1">
    <citation type="submission" date="2019-04" db="EMBL/GenBank/DDBJ databases">
        <title>Genome assembly of Zosterops borbonicus 15179.</title>
        <authorList>
            <person name="Leroy T."/>
            <person name="Anselmetti Y."/>
            <person name="Tilak M.-K."/>
            <person name="Nabholz B."/>
        </authorList>
    </citation>
    <scope>NUCLEOTIDE SEQUENCE</scope>
    <source>
        <strain evidence="2">HGM_15179</strain>
        <tissue evidence="2">Muscle</tissue>
    </source>
</reference>
<comment type="caution">
    <text evidence="2">The sequence shown here is derived from an EMBL/GenBank/DDBJ whole genome shotgun (WGS) entry which is preliminary data.</text>
</comment>
<evidence type="ECO:0000313" key="3">
    <source>
        <dbReference type="Proteomes" id="UP000796761"/>
    </source>
</evidence>
<organism evidence="2 3">
    <name type="scientific">Zosterops borbonicus</name>
    <dbReference type="NCBI Taxonomy" id="364589"/>
    <lineage>
        <taxon>Eukaryota</taxon>
        <taxon>Metazoa</taxon>
        <taxon>Chordata</taxon>
        <taxon>Craniata</taxon>
        <taxon>Vertebrata</taxon>
        <taxon>Euteleostomi</taxon>
        <taxon>Archelosauria</taxon>
        <taxon>Archosauria</taxon>
        <taxon>Dinosauria</taxon>
        <taxon>Saurischia</taxon>
        <taxon>Theropoda</taxon>
        <taxon>Coelurosauria</taxon>
        <taxon>Aves</taxon>
        <taxon>Neognathae</taxon>
        <taxon>Neoaves</taxon>
        <taxon>Telluraves</taxon>
        <taxon>Australaves</taxon>
        <taxon>Passeriformes</taxon>
        <taxon>Sylvioidea</taxon>
        <taxon>Zosteropidae</taxon>
        <taxon>Zosterops</taxon>
    </lineage>
</organism>
<gene>
    <name evidence="2" type="ORF">HGM15179_002335</name>
</gene>
<keyword evidence="3" id="KW-1185">Reference proteome</keyword>
<sequence>MNYCKSNLFKTFLKFSKYQPTQENLNCRNHNSTMRYIKIHMTLNYSRCQCKNTSGEQGQDKKGLPQEHSPPSHRPALVWASPWTTAGSLHLCGPPCVAGAQLLHHGLHHKLQRNLSSNE</sequence>
<name>A0A8K1LSX5_9PASS</name>
<evidence type="ECO:0000313" key="2">
    <source>
        <dbReference type="EMBL" id="TRZ24781.1"/>
    </source>
</evidence>
<dbReference type="EMBL" id="SWJQ01000041">
    <property type="protein sequence ID" value="TRZ24781.1"/>
    <property type="molecule type" value="Genomic_DNA"/>
</dbReference>
<protein>
    <submittedName>
        <fullName evidence="2">Uncharacterized protein</fullName>
    </submittedName>
</protein>
<dbReference type="AlphaFoldDB" id="A0A8K1LSX5"/>
<accession>A0A8K1LSX5</accession>
<evidence type="ECO:0000256" key="1">
    <source>
        <dbReference type="SAM" id="MobiDB-lite"/>
    </source>
</evidence>
<feature type="region of interest" description="Disordered" evidence="1">
    <location>
        <begin position="52"/>
        <end position="77"/>
    </location>
</feature>